<feature type="transmembrane region" description="Helical" evidence="1">
    <location>
        <begin position="53"/>
        <end position="74"/>
    </location>
</feature>
<organism evidence="2 3">
    <name type="scientific">Bizionia hallyeonensis</name>
    <dbReference type="NCBI Taxonomy" id="1123757"/>
    <lineage>
        <taxon>Bacteria</taxon>
        <taxon>Pseudomonadati</taxon>
        <taxon>Bacteroidota</taxon>
        <taxon>Flavobacteriia</taxon>
        <taxon>Flavobacteriales</taxon>
        <taxon>Flavobacteriaceae</taxon>
        <taxon>Bizionia</taxon>
    </lineage>
</organism>
<evidence type="ECO:0000313" key="3">
    <source>
        <dbReference type="Proteomes" id="UP001596162"/>
    </source>
</evidence>
<feature type="transmembrane region" description="Helical" evidence="1">
    <location>
        <begin position="81"/>
        <end position="102"/>
    </location>
</feature>
<sequence>MIKNVKPPTSFWVVAIFSIVWNLLEIYFSSIELDFLQENSTIEEFERIQSLPFWYGIVFLIALFSEMLGSFMLFMRKKIAVTFFVIALVTLISIELYWLFVFDIKKQSIVFSIIIPLLVILVAGFLYVYSKKAKKKGWLK</sequence>
<evidence type="ECO:0000256" key="1">
    <source>
        <dbReference type="SAM" id="Phobius"/>
    </source>
</evidence>
<keyword evidence="1" id="KW-0472">Membrane</keyword>
<evidence type="ECO:0008006" key="4">
    <source>
        <dbReference type="Google" id="ProtNLM"/>
    </source>
</evidence>
<accession>A0ABW0C401</accession>
<feature type="transmembrane region" description="Helical" evidence="1">
    <location>
        <begin position="108"/>
        <end position="130"/>
    </location>
</feature>
<reference evidence="3" key="1">
    <citation type="journal article" date="2019" name="Int. J. Syst. Evol. Microbiol.">
        <title>The Global Catalogue of Microorganisms (GCM) 10K type strain sequencing project: providing services to taxonomists for standard genome sequencing and annotation.</title>
        <authorList>
            <consortium name="The Broad Institute Genomics Platform"/>
            <consortium name="The Broad Institute Genome Sequencing Center for Infectious Disease"/>
            <person name="Wu L."/>
            <person name="Ma J."/>
        </authorList>
    </citation>
    <scope>NUCLEOTIDE SEQUENCE [LARGE SCALE GENOMIC DNA]</scope>
    <source>
        <strain evidence="3">JCM 17978</strain>
    </source>
</reference>
<name>A0ABW0C401_9FLAO</name>
<keyword evidence="3" id="KW-1185">Reference proteome</keyword>
<keyword evidence="1" id="KW-1133">Transmembrane helix</keyword>
<gene>
    <name evidence="2" type="ORF">ACFPH8_04815</name>
</gene>
<dbReference type="EMBL" id="JBHSLA010000001">
    <property type="protein sequence ID" value="MFC5194646.1"/>
    <property type="molecule type" value="Genomic_DNA"/>
</dbReference>
<proteinExistence type="predicted"/>
<protein>
    <recommendedName>
        <fullName evidence="4">DoxX-like family protein</fullName>
    </recommendedName>
</protein>
<dbReference type="RefSeq" id="WP_376858898.1">
    <property type="nucleotide sequence ID" value="NZ_JBHSLA010000001.1"/>
</dbReference>
<comment type="caution">
    <text evidence="2">The sequence shown here is derived from an EMBL/GenBank/DDBJ whole genome shotgun (WGS) entry which is preliminary data.</text>
</comment>
<feature type="transmembrane region" description="Helical" evidence="1">
    <location>
        <begin position="12"/>
        <end position="33"/>
    </location>
</feature>
<dbReference type="Proteomes" id="UP001596162">
    <property type="component" value="Unassembled WGS sequence"/>
</dbReference>
<keyword evidence="1" id="KW-0812">Transmembrane</keyword>
<evidence type="ECO:0000313" key="2">
    <source>
        <dbReference type="EMBL" id="MFC5194646.1"/>
    </source>
</evidence>